<name>A0ACB9ZBL0_9PEZI</name>
<dbReference type="Proteomes" id="UP001497700">
    <property type="component" value="Unassembled WGS sequence"/>
</dbReference>
<proteinExistence type="predicted"/>
<gene>
    <name evidence="1" type="ORF">F4820DRAFT_464340</name>
</gene>
<evidence type="ECO:0000313" key="1">
    <source>
        <dbReference type="EMBL" id="KAI4869241.1"/>
    </source>
</evidence>
<organism evidence="1 2">
    <name type="scientific">Hypoxylon rubiginosum</name>
    <dbReference type="NCBI Taxonomy" id="110542"/>
    <lineage>
        <taxon>Eukaryota</taxon>
        <taxon>Fungi</taxon>
        <taxon>Dikarya</taxon>
        <taxon>Ascomycota</taxon>
        <taxon>Pezizomycotina</taxon>
        <taxon>Sordariomycetes</taxon>
        <taxon>Xylariomycetidae</taxon>
        <taxon>Xylariales</taxon>
        <taxon>Hypoxylaceae</taxon>
        <taxon>Hypoxylon</taxon>
    </lineage>
</organism>
<sequence>MEPKPRKSQIFRQALRLLDGLAFQSGLNVAKDSGDVLLPLIATSRKELTPEEARDLILERVRQAFLYSVKYEDVYRRLNGNKAFWYLILADWNSVHDTSPFPPASIEKLISLFVGARRRYEAEPSPSGSTANVRLTMFIDRWITIIDNVNVAMVERASRRPASLKPPKNVDASTLGSRTWPPAHFGALDVAIIGQAAIREKVFDIDYLHKVEDENMPVYPTDQSPPLEVRSYLSWMALEETKPRSPIALFPAPVAFMGDKERCEWYLPTGHKSRFYATVNEFIDYAHDEFKTTVAGTMQKRRHVIGLLTPWFFEKEWLAATAQERDQSIPTVWQGSCYRAGMMIALTRLRRHHNRQTCRLVIFKPGQPHYWRPSQPSERSEKQNAWVEDLVEKLRHHFQLAEGWIGGRSQHHYGPSLDERSVTADSVESSSEIMQEVMLDVSTLPTTEEKLREREFERMNLPDID</sequence>
<reference evidence="1 2" key="1">
    <citation type="journal article" date="2022" name="New Phytol.">
        <title>Ecological generalism drives hyperdiversity of secondary metabolite gene clusters in xylarialean endophytes.</title>
        <authorList>
            <person name="Franco M.E.E."/>
            <person name="Wisecaver J.H."/>
            <person name="Arnold A.E."/>
            <person name="Ju Y.M."/>
            <person name="Slot J.C."/>
            <person name="Ahrendt S."/>
            <person name="Moore L.P."/>
            <person name="Eastman K.E."/>
            <person name="Scott K."/>
            <person name="Konkel Z."/>
            <person name="Mondo S.J."/>
            <person name="Kuo A."/>
            <person name="Hayes R.D."/>
            <person name="Haridas S."/>
            <person name="Andreopoulos B."/>
            <person name="Riley R."/>
            <person name="LaButti K."/>
            <person name="Pangilinan J."/>
            <person name="Lipzen A."/>
            <person name="Amirebrahimi M."/>
            <person name="Yan J."/>
            <person name="Adam C."/>
            <person name="Keymanesh K."/>
            <person name="Ng V."/>
            <person name="Louie K."/>
            <person name="Northen T."/>
            <person name="Drula E."/>
            <person name="Henrissat B."/>
            <person name="Hsieh H.M."/>
            <person name="Youens-Clark K."/>
            <person name="Lutzoni F."/>
            <person name="Miadlikowska J."/>
            <person name="Eastwood D.C."/>
            <person name="Hamelin R.C."/>
            <person name="Grigoriev I.V."/>
            <person name="U'Ren J.M."/>
        </authorList>
    </citation>
    <scope>NUCLEOTIDE SEQUENCE [LARGE SCALE GENOMIC DNA]</scope>
    <source>
        <strain evidence="1 2">CBS 119005</strain>
    </source>
</reference>
<protein>
    <submittedName>
        <fullName evidence="1">Uncharacterized protein</fullName>
    </submittedName>
</protein>
<keyword evidence="2" id="KW-1185">Reference proteome</keyword>
<evidence type="ECO:0000313" key="2">
    <source>
        <dbReference type="Proteomes" id="UP001497700"/>
    </source>
</evidence>
<comment type="caution">
    <text evidence="1">The sequence shown here is derived from an EMBL/GenBank/DDBJ whole genome shotgun (WGS) entry which is preliminary data.</text>
</comment>
<dbReference type="EMBL" id="MU393432">
    <property type="protein sequence ID" value="KAI4869241.1"/>
    <property type="molecule type" value="Genomic_DNA"/>
</dbReference>
<accession>A0ACB9ZBL0</accession>